<dbReference type="AlphaFoldDB" id="A0A8K0GDV5"/>
<evidence type="ECO:0000313" key="2">
    <source>
        <dbReference type="Proteomes" id="UP000801492"/>
    </source>
</evidence>
<sequence length="264" mass="29331">MLIEGLLAQNFEVMQAVEDADSIIIGNTLQLGQQSGTAMIVVGEDVDLFILLTTAAPVSSKIYICAEAKKRGSQPFIATLYSISLKMPLKEIWYGIFSTALVKQEFNLASLPPTEAEAPQHSLQTHLQIEMWKGIIPDPLISVMQAVEDADSTIISKTLQLGQQSGTAMIIVGEDVDLFILLTTAALDSSKIYIYDEAEVIGHHRRLQVVEPNDHILHQQFSEWIQDAFTADDGFLEKILFTQQTIFTRSSVFNQLMQFTVLGR</sequence>
<dbReference type="EMBL" id="VTPC01005940">
    <property type="protein sequence ID" value="KAF2895411.1"/>
    <property type="molecule type" value="Genomic_DNA"/>
</dbReference>
<keyword evidence="2" id="KW-1185">Reference proteome</keyword>
<organism evidence="1 2">
    <name type="scientific">Ignelater luminosus</name>
    <name type="common">Cucubano</name>
    <name type="synonym">Pyrophorus luminosus</name>
    <dbReference type="NCBI Taxonomy" id="2038154"/>
    <lineage>
        <taxon>Eukaryota</taxon>
        <taxon>Metazoa</taxon>
        <taxon>Ecdysozoa</taxon>
        <taxon>Arthropoda</taxon>
        <taxon>Hexapoda</taxon>
        <taxon>Insecta</taxon>
        <taxon>Pterygota</taxon>
        <taxon>Neoptera</taxon>
        <taxon>Endopterygota</taxon>
        <taxon>Coleoptera</taxon>
        <taxon>Polyphaga</taxon>
        <taxon>Elateriformia</taxon>
        <taxon>Elateroidea</taxon>
        <taxon>Elateridae</taxon>
        <taxon>Agrypninae</taxon>
        <taxon>Pyrophorini</taxon>
        <taxon>Ignelater</taxon>
    </lineage>
</organism>
<accession>A0A8K0GDV5</accession>
<protein>
    <submittedName>
        <fullName evidence="1">Uncharacterized protein</fullName>
    </submittedName>
</protein>
<gene>
    <name evidence="1" type="ORF">ILUMI_10762</name>
</gene>
<comment type="caution">
    <text evidence="1">The sequence shown here is derived from an EMBL/GenBank/DDBJ whole genome shotgun (WGS) entry which is preliminary data.</text>
</comment>
<proteinExistence type="predicted"/>
<dbReference type="Proteomes" id="UP000801492">
    <property type="component" value="Unassembled WGS sequence"/>
</dbReference>
<name>A0A8K0GDV5_IGNLU</name>
<evidence type="ECO:0000313" key="1">
    <source>
        <dbReference type="EMBL" id="KAF2895411.1"/>
    </source>
</evidence>
<dbReference type="OrthoDB" id="10059378at2759"/>
<reference evidence="1" key="1">
    <citation type="submission" date="2019-08" db="EMBL/GenBank/DDBJ databases">
        <title>The genome of the North American firefly Photinus pyralis.</title>
        <authorList>
            <consortium name="Photinus pyralis genome working group"/>
            <person name="Fallon T.R."/>
            <person name="Sander Lower S.E."/>
            <person name="Weng J.-K."/>
        </authorList>
    </citation>
    <scope>NUCLEOTIDE SEQUENCE</scope>
    <source>
        <strain evidence="1">TRF0915ILg1</strain>
        <tissue evidence="1">Whole body</tissue>
    </source>
</reference>